<feature type="transmembrane region" description="Helical" evidence="1">
    <location>
        <begin position="12"/>
        <end position="32"/>
    </location>
</feature>
<dbReference type="Proteomes" id="UP000721442">
    <property type="component" value="Unassembled WGS sequence"/>
</dbReference>
<protein>
    <submittedName>
        <fullName evidence="2">Uncharacterized protein</fullName>
    </submittedName>
</protein>
<keyword evidence="1" id="KW-0812">Transmembrane</keyword>
<gene>
    <name evidence="2" type="ORF">IAC77_03685</name>
</gene>
<evidence type="ECO:0000256" key="1">
    <source>
        <dbReference type="SAM" id="Phobius"/>
    </source>
</evidence>
<keyword evidence="1" id="KW-1133">Transmembrane helix</keyword>
<name>A0A940DEP8_9PROT</name>
<proteinExistence type="predicted"/>
<reference evidence="2" key="2">
    <citation type="journal article" date="2021" name="PeerJ">
        <title>Extensive microbial diversity within the chicken gut microbiome revealed by metagenomics and culture.</title>
        <authorList>
            <person name="Gilroy R."/>
            <person name="Ravi A."/>
            <person name="Getino M."/>
            <person name="Pursley I."/>
            <person name="Horton D.L."/>
            <person name="Alikhan N.F."/>
            <person name="Baker D."/>
            <person name="Gharbi K."/>
            <person name="Hall N."/>
            <person name="Watson M."/>
            <person name="Adriaenssens E.M."/>
            <person name="Foster-Nyarko E."/>
            <person name="Jarju S."/>
            <person name="Secka A."/>
            <person name="Antonio M."/>
            <person name="Oren A."/>
            <person name="Chaudhuri R.R."/>
            <person name="La Ragione R."/>
            <person name="Hildebrand F."/>
            <person name="Pallen M.J."/>
        </authorList>
    </citation>
    <scope>NUCLEOTIDE SEQUENCE</scope>
    <source>
        <strain evidence="2">B1-16210</strain>
    </source>
</reference>
<organism evidence="2 3">
    <name type="scientific">Candidatus Enterousia excrementavium</name>
    <dbReference type="NCBI Taxonomy" id="2840789"/>
    <lineage>
        <taxon>Bacteria</taxon>
        <taxon>Pseudomonadati</taxon>
        <taxon>Pseudomonadota</taxon>
        <taxon>Alphaproteobacteria</taxon>
        <taxon>Candidatus Enterousia</taxon>
    </lineage>
</organism>
<evidence type="ECO:0000313" key="3">
    <source>
        <dbReference type="Proteomes" id="UP000721442"/>
    </source>
</evidence>
<keyword evidence="1" id="KW-0472">Membrane</keyword>
<evidence type="ECO:0000313" key="2">
    <source>
        <dbReference type="EMBL" id="MBO8407530.1"/>
    </source>
</evidence>
<dbReference type="EMBL" id="JADINE010000045">
    <property type="protein sequence ID" value="MBO8407530.1"/>
    <property type="molecule type" value="Genomic_DNA"/>
</dbReference>
<dbReference type="AlphaFoldDB" id="A0A940DEP8"/>
<sequence>MKTQKGAMGILEFLRNSWFLLAFAAGVIYWVARQDSSLDELHRTDSRLTALENRTTILETGLGQLQIKIDTIREDVALIKTAVIQ</sequence>
<comment type="caution">
    <text evidence="2">The sequence shown here is derived from an EMBL/GenBank/DDBJ whole genome shotgun (WGS) entry which is preliminary data.</text>
</comment>
<accession>A0A940DEP8</accession>
<reference evidence="2" key="1">
    <citation type="submission" date="2020-10" db="EMBL/GenBank/DDBJ databases">
        <authorList>
            <person name="Gilroy R."/>
        </authorList>
    </citation>
    <scope>NUCLEOTIDE SEQUENCE</scope>
    <source>
        <strain evidence="2">B1-16210</strain>
    </source>
</reference>